<organism evidence="9 10">
    <name type="scientific">Janthinobacterium lividum</name>
    <dbReference type="NCBI Taxonomy" id="29581"/>
    <lineage>
        <taxon>Bacteria</taxon>
        <taxon>Pseudomonadati</taxon>
        <taxon>Pseudomonadota</taxon>
        <taxon>Betaproteobacteria</taxon>
        <taxon>Burkholderiales</taxon>
        <taxon>Oxalobacteraceae</taxon>
        <taxon>Janthinobacterium</taxon>
    </lineage>
</organism>
<keyword evidence="6 8" id="KW-1133">Transmembrane helix</keyword>
<evidence type="ECO:0000313" key="9">
    <source>
        <dbReference type="EMBL" id="OHV94590.1"/>
    </source>
</evidence>
<evidence type="ECO:0000256" key="1">
    <source>
        <dbReference type="ARBA" id="ARBA00004651"/>
    </source>
</evidence>
<dbReference type="GO" id="GO:0005886">
    <property type="term" value="C:plasma membrane"/>
    <property type="evidence" value="ECO:0007669"/>
    <property type="project" value="UniProtKB-SubCell"/>
</dbReference>
<protein>
    <submittedName>
        <fullName evidence="9">Membrane protein</fullName>
    </submittedName>
</protein>
<feature type="transmembrane region" description="Helical" evidence="8">
    <location>
        <begin position="7"/>
        <end position="25"/>
    </location>
</feature>
<gene>
    <name evidence="9" type="ORF">AKG95_23960</name>
</gene>
<keyword evidence="3" id="KW-0813">Transport</keyword>
<comment type="caution">
    <text evidence="9">The sequence shown here is derived from an EMBL/GenBank/DDBJ whole genome shotgun (WGS) entry which is preliminary data.</text>
</comment>
<evidence type="ECO:0000256" key="8">
    <source>
        <dbReference type="SAM" id="Phobius"/>
    </source>
</evidence>
<evidence type="ECO:0000256" key="4">
    <source>
        <dbReference type="ARBA" id="ARBA00022475"/>
    </source>
</evidence>
<comment type="subcellular location">
    <subcellularLocation>
        <location evidence="1">Cell membrane</location>
        <topology evidence="1">Multi-pass membrane protein</topology>
    </subcellularLocation>
</comment>
<accession>A0A1S1U2C0</accession>
<dbReference type="InterPro" id="IPR002549">
    <property type="entry name" value="AI-2E-like"/>
</dbReference>
<feature type="transmembrane region" description="Helical" evidence="8">
    <location>
        <begin position="31"/>
        <end position="49"/>
    </location>
</feature>
<dbReference type="PANTHER" id="PTHR21716">
    <property type="entry name" value="TRANSMEMBRANE PROTEIN"/>
    <property type="match status" value="1"/>
</dbReference>
<comment type="similarity">
    <text evidence="2">Belongs to the autoinducer-2 exporter (AI-2E) (TC 2.A.86) family.</text>
</comment>
<dbReference type="Pfam" id="PF01594">
    <property type="entry name" value="AI-2E_transport"/>
    <property type="match status" value="1"/>
</dbReference>
<keyword evidence="4" id="KW-1003">Cell membrane</keyword>
<feature type="transmembrane region" description="Helical" evidence="8">
    <location>
        <begin position="209"/>
        <end position="231"/>
    </location>
</feature>
<keyword evidence="7 8" id="KW-0472">Membrane</keyword>
<dbReference type="PROSITE" id="PS51257">
    <property type="entry name" value="PROKAR_LIPOPROTEIN"/>
    <property type="match status" value="1"/>
</dbReference>
<keyword evidence="5 8" id="KW-0812">Transmembrane</keyword>
<dbReference type="Proteomes" id="UP000179840">
    <property type="component" value="Unassembled WGS sequence"/>
</dbReference>
<evidence type="ECO:0000256" key="5">
    <source>
        <dbReference type="ARBA" id="ARBA00022692"/>
    </source>
</evidence>
<evidence type="ECO:0000256" key="6">
    <source>
        <dbReference type="ARBA" id="ARBA00022989"/>
    </source>
</evidence>
<dbReference type="EMBL" id="LFKP01000013">
    <property type="protein sequence ID" value="OHV94590.1"/>
    <property type="molecule type" value="Genomic_DNA"/>
</dbReference>
<dbReference type="RefSeq" id="WP_071079418.1">
    <property type="nucleotide sequence ID" value="NZ_LFKP01000013.1"/>
</dbReference>
<name>A0A1S1U2C0_9BURK</name>
<feature type="transmembrane region" description="Helical" evidence="8">
    <location>
        <begin position="147"/>
        <end position="173"/>
    </location>
</feature>
<reference evidence="9 10" key="1">
    <citation type="submission" date="2015-06" db="EMBL/GenBank/DDBJ databases">
        <title>Draft genome sequencing of a biphenyl-degrading bacterium, Janthinobacterium lividum MEG1.</title>
        <authorList>
            <person name="Shimodaira J."/>
            <person name="Hatta T."/>
        </authorList>
    </citation>
    <scope>NUCLEOTIDE SEQUENCE [LARGE SCALE GENOMIC DNA]</scope>
    <source>
        <strain evidence="9 10">MEG1</strain>
    </source>
</reference>
<proteinExistence type="inferred from homology"/>
<dbReference type="AlphaFoldDB" id="A0A1S1U2C0"/>
<evidence type="ECO:0000256" key="3">
    <source>
        <dbReference type="ARBA" id="ARBA00022448"/>
    </source>
</evidence>
<feature type="transmembrane region" description="Helical" evidence="8">
    <location>
        <begin position="271"/>
        <end position="291"/>
    </location>
</feature>
<feature type="transmembrane region" description="Helical" evidence="8">
    <location>
        <begin position="303"/>
        <end position="336"/>
    </location>
</feature>
<feature type="transmembrane region" description="Helical" evidence="8">
    <location>
        <begin position="61"/>
        <end position="84"/>
    </location>
</feature>
<evidence type="ECO:0000256" key="7">
    <source>
        <dbReference type="ARBA" id="ARBA00023136"/>
    </source>
</evidence>
<evidence type="ECO:0000256" key="2">
    <source>
        <dbReference type="ARBA" id="ARBA00009773"/>
    </source>
</evidence>
<feature type="transmembrane region" description="Helical" evidence="8">
    <location>
        <begin position="238"/>
        <end position="265"/>
    </location>
</feature>
<evidence type="ECO:0000313" key="10">
    <source>
        <dbReference type="Proteomes" id="UP000179840"/>
    </source>
</evidence>
<dbReference type="PANTHER" id="PTHR21716:SF67">
    <property type="entry name" value="TRANSPORT PROTEIN YDIK-RELATED"/>
    <property type="match status" value="1"/>
</dbReference>
<sequence>MDKRFEPHARLAAIIFLLIGCFFVLRPFLAAMLFAACVGISSWPLYLLLLERLKGRRNWAAAIMTLSLVLVIVLPLALVTYNLADNVSRIYEQLRTALESGGLHPPAWLASIPVVGETIAGYLQRLLEDREELLNLGKTMLEPARHFLASGGILLGTGLAQTSLAVFVSFFLYRDGQQLSRALMTGAGRIIGDSAPGVGLTISRTVRGVMYGLLGTALAQALVAVIGFLIAGVPAVALLGVATFIFSLIPVGPPLIWGGAAIWLFNDGQTGWGIFMLVWGALLISGVDNVVKPMLISRGSSLPFLLVLLGVLGGVLAFGFVGIFIGPTLLAVLYSLLQTWTVGETTMPQGKDTLTLKKD</sequence>